<evidence type="ECO:0000313" key="5">
    <source>
        <dbReference type="Proteomes" id="UP000494040"/>
    </source>
</evidence>
<evidence type="ECO:0000313" key="4">
    <source>
        <dbReference type="EnsemblMetazoa" id="XP_014256549.1"/>
    </source>
</evidence>
<dbReference type="GO" id="GO:0007265">
    <property type="term" value="P:Ras protein signal transduction"/>
    <property type="evidence" value="ECO:0007669"/>
    <property type="project" value="TreeGrafter"/>
</dbReference>
<dbReference type="Proteomes" id="UP000494040">
    <property type="component" value="Unassembled WGS sequence"/>
</dbReference>
<dbReference type="SMART" id="SM00233">
    <property type="entry name" value="PH"/>
    <property type="match status" value="1"/>
</dbReference>
<dbReference type="EnsemblMetazoa" id="XM_014401063.2">
    <property type="protein sequence ID" value="XP_014256549.1"/>
    <property type="gene ID" value="LOC106670583"/>
</dbReference>
<feature type="domain" description="PH" evidence="2">
    <location>
        <begin position="7"/>
        <end position="112"/>
    </location>
</feature>
<protein>
    <recommendedName>
        <fullName evidence="6">Insulin receptor substrate 1</fullName>
    </recommendedName>
</protein>
<dbReference type="SMART" id="SM00310">
    <property type="entry name" value="PTBI"/>
    <property type="match status" value="1"/>
</dbReference>
<name>A0A8I6S481_CIMLE</name>
<feature type="region of interest" description="Disordered" evidence="1">
    <location>
        <begin position="286"/>
        <end position="310"/>
    </location>
</feature>
<dbReference type="GO" id="GO:0005737">
    <property type="term" value="C:cytoplasm"/>
    <property type="evidence" value="ECO:0007669"/>
    <property type="project" value="TreeGrafter"/>
</dbReference>
<dbReference type="OrthoDB" id="6243387at2759"/>
<dbReference type="AlphaFoldDB" id="A0A8I6S481"/>
<dbReference type="SUPFAM" id="SSF50729">
    <property type="entry name" value="PH domain-like"/>
    <property type="match status" value="2"/>
</dbReference>
<reference evidence="4" key="1">
    <citation type="submission" date="2022-01" db="UniProtKB">
        <authorList>
            <consortium name="EnsemblMetazoa"/>
        </authorList>
    </citation>
    <scope>IDENTIFICATION</scope>
</reference>
<dbReference type="GO" id="GO:0043410">
    <property type="term" value="P:positive regulation of MAPK cascade"/>
    <property type="evidence" value="ECO:0007669"/>
    <property type="project" value="TreeGrafter"/>
</dbReference>
<dbReference type="PROSITE" id="PS50003">
    <property type="entry name" value="PH_DOMAIN"/>
    <property type="match status" value="1"/>
</dbReference>
<dbReference type="Pfam" id="PF00169">
    <property type="entry name" value="PH"/>
    <property type="match status" value="1"/>
</dbReference>
<dbReference type="GeneID" id="106670583"/>
<dbReference type="OMA" id="MCESKED"/>
<dbReference type="PROSITE" id="PS51064">
    <property type="entry name" value="IRS_PTB"/>
    <property type="match status" value="1"/>
</dbReference>
<dbReference type="InterPro" id="IPR011993">
    <property type="entry name" value="PH-like_dom_sf"/>
</dbReference>
<evidence type="ECO:0000259" key="2">
    <source>
        <dbReference type="PROSITE" id="PS50003"/>
    </source>
</evidence>
<dbReference type="InterPro" id="IPR002404">
    <property type="entry name" value="IRS_PTB"/>
</dbReference>
<dbReference type="InterPro" id="IPR050996">
    <property type="entry name" value="Docking_Protein_DOK"/>
</dbReference>
<dbReference type="KEGG" id="clec:106670583"/>
<dbReference type="PANTHER" id="PTHR21258">
    <property type="entry name" value="DOCKING PROTEIN RELATED"/>
    <property type="match status" value="1"/>
</dbReference>
<evidence type="ECO:0008006" key="6">
    <source>
        <dbReference type="Google" id="ProtNLM"/>
    </source>
</evidence>
<dbReference type="Gene3D" id="2.30.29.30">
    <property type="entry name" value="Pleckstrin-homology domain (PH domain)/Phosphotyrosine-binding domain (PTB)"/>
    <property type="match status" value="2"/>
</dbReference>
<dbReference type="CTD" id="31667"/>
<dbReference type="SMART" id="SM01244">
    <property type="entry name" value="IRS"/>
    <property type="match status" value="1"/>
</dbReference>
<evidence type="ECO:0000259" key="3">
    <source>
        <dbReference type="PROSITE" id="PS51064"/>
    </source>
</evidence>
<proteinExistence type="predicted"/>
<feature type="domain" description="IRS-type PTB" evidence="3">
    <location>
        <begin position="133"/>
        <end position="238"/>
    </location>
</feature>
<dbReference type="Pfam" id="PF02174">
    <property type="entry name" value="IRS"/>
    <property type="match status" value="1"/>
</dbReference>
<accession>A0A8I6S481</accession>
<evidence type="ECO:0000256" key="1">
    <source>
        <dbReference type="SAM" id="MobiDB-lite"/>
    </source>
</evidence>
<dbReference type="PANTHER" id="PTHR21258:SF62">
    <property type="entry name" value="INSULIN RECEPTOR SUBSTRATE 1"/>
    <property type="match status" value="1"/>
</dbReference>
<keyword evidence="5" id="KW-1185">Reference proteome</keyword>
<dbReference type="RefSeq" id="XP_014256549.1">
    <property type="nucleotide sequence ID" value="XM_014401063.2"/>
</dbReference>
<dbReference type="GO" id="GO:0007169">
    <property type="term" value="P:cell surface receptor protein tyrosine kinase signaling pathway"/>
    <property type="evidence" value="ECO:0007669"/>
    <property type="project" value="TreeGrafter"/>
</dbReference>
<dbReference type="InterPro" id="IPR001849">
    <property type="entry name" value="PH_domain"/>
</dbReference>
<dbReference type="CDD" id="cd00821">
    <property type="entry name" value="PH"/>
    <property type="match status" value="1"/>
</dbReference>
<sequence>MAGIKEKPLKEGYLLMPQQSLKKKWQKKYVRLFQFSNRGIERLEIYENEDDIAKRCTTKVIGLETCIKISSEPQKNQPFAFSILTSSNTHYFSGSSHEDSQEWLSACQDVAFEDNFSRTTIEEDNELYCPSVDAGVYRVSLVNSEVSQRCNLAPGEYTLVVASEELQLRHHDTQNLIYTWPYRFIRRYGHKRGRFTFEAGRKCASGEGTFDLEHNNAQEIFACMAAKMEYIKKKMSSGNLMGMGGSCTSVDSDDALAVAVSMSARSRSPLIPSSFTSLSPSLVVTSSHIPAKPPRKINQQTPAPPPLPPAPPRYDTVEIRQEAWKTLGTNEAVHTERQFTSNAVFTAPAHSDYDKLDHFGTVSNQEVDPAYQTIYRQDSSGYGVIRKVKTPEHNIYNEMEYAVVCKAHKV</sequence>
<organism evidence="4 5">
    <name type="scientific">Cimex lectularius</name>
    <name type="common">Bed bug</name>
    <name type="synonym">Acanthia lectularia</name>
    <dbReference type="NCBI Taxonomy" id="79782"/>
    <lineage>
        <taxon>Eukaryota</taxon>
        <taxon>Metazoa</taxon>
        <taxon>Ecdysozoa</taxon>
        <taxon>Arthropoda</taxon>
        <taxon>Hexapoda</taxon>
        <taxon>Insecta</taxon>
        <taxon>Pterygota</taxon>
        <taxon>Neoptera</taxon>
        <taxon>Paraneoptera</taxon>
        <taxon>Hemiptera</taxon>
        <taxon>Heteroptera</taxon>
        <taxon>Panheteroptera</taxon>
        <taxon>Cimicomorpha</taxon>
        <taxon>Cimicidae</taxon>
        <taxon>Cimex</taxon>
    </lineage>
</organism>